<feature type="domain" description="Exoribonuclease phosphorolytic" evidence="11">
    <location>
        <begin position="210"/>
        <end position="266"/>
    </location>
</feature>
<dbReference type="GO" id="GO:0034473">
    <property type="term" value="P:U1 snRNA 3'-end processing"/>
    <property type="evidence" value="ECO:0007669"/>
    <property type="project" value="TreeGrafter"/>
</dbReference>
<evidence type="ECO:0000259" key="11">
    <source>
        <dbReference type="Pfam" id="PF03725"/>
    </source>
</evidence>
<dbReference type="InterPro" id="IPR027408">
    <property type="entry name" value="PNPase/RNase_PH_dom_sf"/>
</dbReference>
<dbReference type="Proteomes" id="UP000008312">
    <property type="component" value="Unassembled WGS sequence"/>
</dbReference>
<comment type="similarity">
    <text evidence="3">Belongs to the RNase PH family.</text>
</comment>
<dbReference type="GO" id="GO:0071038">
    <property type="term" value="P:TRAMP-dependent tRNA surveillance pathway"/>
    <property type="evidence" value="ECO:0007669"/>
    <property type="project" value="TreeGrafter"/>
</dbReference>
<evidence type="ECO:0000313" key="13">
    <source>
        <dbReference type="Proteomes" id="UP000008312"/>
    </source>
</evidence>
<dbReference type="GO" id="GO:0071035">
    <property type="term" value="P:nuclear polyadenylation-dependent rRNA catabolic process"/>
    <property type="evidence" value="ECO:0007669"/>
    <property type="project" value="TreeGrafter"/>
</dbReference>
<dbReference type="InParanoid" id="D8M997"/>
<dbReference type="InterPro" id="IPR001247">
    <property type="entry name" value="ExoRNase_PH_dom1"/>
</dbReference>
<evidence type="ECO:0000313" key="12">
    <source>
        <dbReference type="EMBL" id="CBK24636.2"/>
    </source>
</evidence>
<dbReference type="InterPro" id="IPR036345">
    <property type="entry name" value="ExoRNase_PH_dom2_sf"/>
</dbReference>
<dbReference type="GO" id="GO:0034476">
    <property type="term" value="P:U5 snRNA 3'-end processing"/>
    <property type="evidence" value="ECO:0007669"/>
    <property type="project" value="TreeGrafter"/>
</dbReference>
<dbReference type="GO" id="GO:0000467">
    <property type="term" value="P:exonucleolytic trimming to generate mature 3'-end of 5.8S rRNA from tricistronic rRNA transcript (SSU-rRNA, 5.8S rRNA, LSU-rRNA)"/>
    <property type="evidence" value="ECO:0007669"/>
    <property type="project" value="TreeGrafter"/>
</dbReference>
<accession>D8M997</accession>
<dbReference type="RefSeq" id="XP_012898684.1">
    <property type="nucleotide sequence ID" value="XM_013043230.1"/>
</dbReference>
<dbReference type="GO" id="GO:0000176">
    <property type="term" value="C:nuclear exosome (RNase complex)"/>
    <property type="evidence" value="ECO:0007669"/>
    <property type="project" value="TreeGrafter"/>
</dbReference>
<dbReference type="GO" id="GO:0035925">
    <property type="term" value="F:mRNA 3'-UTR AU-rich region binding"/>
    <property type="evidence" value="ECO:0007669"/>
    <property type="project" value="TreeGrafter"/>
</dbReference>
<comment type="subcellular location">
    <subcellularLocation>
        <location evidence="1">Cytoplasm</location>
    </subcellularLocation>
    <subcellularLocation>
        <location evidence="2">Nucleus</location>
        <location evidence="2">Nucleolus</location>
    </subcellularLocation>
</comment>
<dbReference type="SUPFAM" id="SSF54211">
    <property type="entry name" value="Ribosomal protein S5 domain 2-like"/>
    <property type="match status" value="1"/>
</dbReference>
<dbReference type="PANTHER" id="PTHR11097">
    <property type="entry name" value="EXOSOME COMPLEX EXONUCLEASE RIBOSOMAL RNA PROCESSING PROTEIN"/>
    <property type="match status" value="1"/>
</dbReference>
<feature type="domain" description="Exoribonuclease phosphorolytic" evidence="10">
    <location>
        <begin position="54"/>
        <end position="187"/>
    </location>
</feature>
<dbReference type="GO" id="GO:0000177">
    <property type="term" value="C:cytoplasmic exosome (RNase complex)"/>
    <property type="evidence" value="ECO:0007669"/>
    <property type="project" value="TreeGrafter"/>
</dbReference>
<dbReference type="GO" id="GO:0016075">
    <property type="term" value="P:rRNA catabolic process"/>
    <property type="evidence" value="ECO:0007669"/>
    <property type="project" value="TreeGrafter"/>
</dbReference>
<evidence type="ECO:0000256" key="7">
    <source>
        <dbReference type="ARBA" id="ARBA00022884"/>
    </source>
</evidence>
<evidence type="ECO:0000256" key="3">
    <source>
        <dbReference type="ARBA" id="ARBA00006678"/>
    </source>
</evidence>
<evidence type="ECO:0000256" key="5">
    <source>
        <dbReference type="ARBA" id="ARBA00022552"/>
    </source>
</evidence>
<dbReference type="Gene3D" id="3.30.230.70">
    <property type="entry name" value="GHMP Kinase, N-terminal domain"/>
    <property type="match status" value="1"/>
</dbReference>
<keyword evidence="13" id="KW-1185">Reference proteome</keyword>
<gene>
    <name evidence="12" type="ORF">GSBLH_T00004350001</name>
</gene>
<dbReference type="InterPro" id="IPR015847">
    <property type="entry name" value="ExoRNase_PH_dom2"/>
</dbReference>
<evidence type="ECO:0000256" key="4">
    <source>
        <dbReference type="ARBA" id="ARBA00022490"/>
    </source>
</evidence>
<evidence type="ECO:0000256" key="6">
    <source>
        <dbReference type="ARBA" id="ARBA00022835"/>
    </source>
</evidence>
<name>D8M997_BLAHO</name>
<dbReference type="OMA" id="MQPGEPF"/>
<keyword evidence="6" id="KW-0271">Exosome</keyword>
<protein>
    <recommendedName>
        <fullName evidence="9">Ribosomal RNA-processing protein 43</fullName>
    </recommendedName>
</protein>
<dbReference type="GeneID" id="24921381"/>
<dbReference type="AlphaFoldDB" id="D8M997"/>
<keyword evidence="7" id="KW-0694">RNA-binding</keyword>
<sequence length="304" mass="33643">MENNRSSRFEFLSSKNIPFYTMDAEVFKKIQPKAFYGQYLENEVRPDGRGIDDARGILISYGHIGTADGSSLVRIGETGVICGLKLSFDPAKESSDTKGSLDVNIVLSSLCNADFFYGEQDKQSKYYAQVLKQIFQRYVLDLNELYSAEASTVICVHASIICIDYEGSILDACCLALLSALLTLRVPKLSLKEKELVFDYDAAYPLTILDYPVAVTFGLYSEFEVMDPDAFEEGLLDDTVTVVLGGNNKTISIIKPGGKRISDSLVMTLRGKAAKRYGTVYESVEKFKCDLLTNMKGKCVVCAI</sequence>
<dbReference type="OrthoDB" id="45882at2759"/>
<dbReference type="GO" id="GO:0034475">
    <property type="term" value="P:U4 snRNA 3'-end processing"/>
    <property type="evidence" value="ECO:0007669"/>
    <property type="project" value="TreeGrafter"/>
</dbReference>
<organism evidence="12">
    <name type="scientific">Blastocystis hominis</name>
    <dbReference type="NCBI Taxonomy" id="12968"/>
    <lineage>
        <taxon>Eukaryota</taxon>
        <taxon>Sar</taxon>
        <taxon>Stramenopiles</taxon>
        <taxon>Bigyra</taxon>
        <taxon>Opalozoa</taxon>
        <taxon>Opalinata</taxon>
        <taxon>Blastocystidae</taxon>
        <taxon>Blastocystis</taxon>
    </lineage>
</organism>
<dbReference type="SUPFAM" id="SSF55666">
    <property type="entry name" value="Ribonuclease PH domain 2-like"/>
    <property type="match status" value="1"/>
</dbReference>
<keyword evidence="4" id="KW-0963">Cytoplasm</keyword>
<reference evidence="12" key="1">
    <citation type="submission" date="2010-02" db="EMBL/GenBank/DDBJ databases">
        <title>Sequencing and annotation of the Blastocystis hominis genome.</title>
        <authorList>
            <person name="Wincker P."/>
        </authorList>
    </citation>
    <scope>NUCLEOTIDE SEQUENCE</scope>
    <source>
        <strain evidence="12">Singapore isolate B</strain>
    </source>
</reference>
<dbReference type="EMBL" id="FN668688">
    <property type="protein sequence ID" value="CBK24636.2"/>
    <property type="molecule type" value="Genomic_DNA"/>
</dbReference>
<dbReference type="InterPro" id="IPR050590">
    <property type="entry name" value="Exosome_comp_Rrp42_subfam"/>
</dbReference>
<dbReference type="GO" id="GO:0071028">
    <property type="term" value="P:nuclear mRNA surveillance"/>
    <property type="evidence" value="ECO:0007669"/>
    <property type="project" value="TreeGrafter"/>
</dbReference>
<dbReference type="GO" id="GO:0005730">
    <property type="term" value="C:nucleolus"/>
    <property type="evidence" value="ECO:0007669"/>
    <property type="project" value="UniProtKB-SubCell"/>
</dbReference>
<keyword evidence="5" id="KW-0698">rRNA processing</keyword>
<evidence type="ECO:0000256" key="9">
    <source>
        <dbReference type="ARBA" id="ARBA00030617"/>
    </source>
</evidence>
<evidence type="ECO:0000256" key="2">
    <source>
        <dbReference type="ARBA" id="ARBA00004604"/>
    </source>
</evidence>
<evidence type="ECO:0000256" key="1">
    <source>
        <dbReference type="ARBA" id="ARBA00004496"/>
    </source>
</evidence>
<evidence type="ECO:0000256" key="8">
    <source>
        <dbReference type="ARBA" id="ARBA00023242"/>
    </source>
</evidence>
<evidence type="ECO:0000259" key="10">
    <source>
        <dbReference type="Pfam" id="PF01138"/>
    </source>
</evidence>
<dbReference type="PANTHER" id="PTHR11097:SF9">
    <property type="entry name" value="EXOSOME COMPLEX COMPONENT RRP43"/>
    <property type="match status" value="1"/>
</dbReference>
<proteinExistence type="inferred from homology"/>
<dbReference type="Pfam" id="PF03725">
    <property type="entry name" value="RNase_PH_C"/>
    <property type="match status" value="1"/>
</dbReference>
<dbReference type="InterPro" id="IPR020568">
    <property type="entry name" value="Ribosomal_Su5_D2-typ_SF"/>
</dbReference>
<dbReference type="Pfam" id="PF01138">
    <property type="entry name" value="RNase_PH"/>
    <property type="match status" value="1"/>
</dbReference>
<keyword evidence="8" id="KW-0539">Nucleus</keyword>